<dbReference type="PaxDb" id="3708-A0A078FNG5"/>
<dbReference type="EMBL" id="LK032038">
    <property type="protein sequence ID" value="CDY13893.1"/>
    <property type="molecule type" value="Genomic_DNA"/>
</dbReference>
<proteinExistence type="predicted"/>
<gene>
    <name evidence="1" type="primary">BnaA09g43950D</name>
    <name evidence="1" type="ORF">GSBRNA2T00078346001</name>
</gene>
<name>A0A078FNG5_BRANA</name>
<organism evidence="1 2">
    <name type="scientific">Brassica napus</name>
    <name type="common">Rape</name>
    <dbReference type="NCBI Taxonomy" id="3708"/>
    <lineage>
        <taxon>Eukaryota</taxon>
        <taxon>Viridiplantae</taxon>
        <taxon>Streptophyta</taxon>
        <taxon>Embryophyta</taxon>
        <taxon>Tracheophyta</taxon>
        <taxon>Spermatophyta</taxon>
        <taxon>Magnoliopsida</taxon>
        <taxon>eudicotyledons</taxon>
        <taxon>Gunneridae</taxon>
        <taxon>Pentapetalae</taxon>
        <taxon>rosids</taxon>
        <taxon>malvids</taxon>
        <taxon>Brassicales</taxon>
        <taxon>Brassicaceae</taxon>
        <taxon>Brassiceae</taxon>
        <taxon>Brassica</taxon>
    </lineage>
</organism>
<evidence type="ECO:0000313" key="1">
    <source>
        <dbReference type="EMBL" id="CDY13893.1"/>
    </source>
</evidence>
<dbReference type="Gramene" id="CDY13893">
    <property type="protein sequence ID" value="CDY13893"/>
    <property type="gene ID" value="GSBRNA2T00078346001"/>
</dbReference>
<dbReference type="AlphaFoldDB" id="A0A078FNG5"/>
<evidence type="ECO:0000313" key="2">
    <source>
        <dbReference type="Proteomes" id="UP000028999"/>
    </source>
</evidence>
<dbReference type="Proteomes" id="UP000028999">
    <property type="component" value="Unassembled WGS sequence"/>
</dbReference>
<reference evidence="1 2" key="1">
    <citation type="journal article" date="2014" name="Science">
        <title>Plant genetics. Early allopolyploid evolution in the post-Neolithic Brassica napus oilseed genome.</title>
        <authorList>
            <person name="Chalhoub B."/>
            <person name="Denoeud F."/>
            <person name="Liu S."/>
            <person name="Parkin I.A."/>
            <person name="Tang H."/>
            <person name="Wang X."/>
            <person name="Chiquet J."/>
            <person name="Belcram H."/>
            <person name="Tong C."/>
            <person name="Samans B."/>
            <person name="Correa M."/>
            <person name="Da Silva C."/>
            <person name="Just J."/>
            <person name="Falentin C."/>
            <person name="Koh C.S."/>
            <person name="Le Clainche I."/>
            <person name="Bernard M."/>
            <person name="Bento P."/>
            <person name="Noel B."/>
            <person name="Labadie K."/>
            <person name="Alberti A."/>
            <person name="Charles M."/>
            <person name="Arnaud D."/>
            <person name="Guo H."/>
            <person name="Daviaud C."/>
            <person name="Alamery S."/>
            <person name="Jabbari K."/>
            <person name="Zhao M."/>
            <person name="Edger P.P."/>
            <person name="Chelaifa H."/>
            <person name="Tack D."/>
            <person name="Lassalle G."/>
            <person name="Mestiri I."/>
            <person name="Schnel N."/>
            <person name="Le Paslier M.C."/>
            <person name="Fan G."/>
            <person name="Renault V."/>
            <person name="Bayer P.E."/>
            <person name="Golicz A.A."/>
            <person name="Manoli S."/>
            <person name="Lee T.H."/>
            <person name="Thi V.H."/>
            <person name="Chalabi S."/>
            <person name="Hu Q."/>
            <person name="Fan C."/>
            <person name="Tollenaere R."/>
            <person name="Lu Y."/>
            <person name="Battail C."/>
            <person name="Shen J."/>
            <person name="Sidebottom C.H."/>
            <person name="Wang X."/>
            <person name="Canaguier A."/>
            <person name="Chauveau A."/>
            <person name="Berard A."/>
            <person name="Deniot G."/>
            <person name="Guan M."/>
            <person name="Liu Z."/>
            <person name="Sun F."/>
            <person name="Lim Y.P."/>
            <person name="Lyons E."/>
            <person name="Town C.D."/>
            <person name="Bancroft I."/>
            <person name="Wang X."/>
            <person name="Meng J."/>
            <person name="Ma J."/>
            <person name="Pires J.C."/>
            <person name="King G.J."/>
            <person name="Brunel D."/>
            <person name="Delourme R."/>
            <person name="Renard M."/>
            <person name="Aury J.M."/>
            <person name="Adams K.L."/>
            <person name="Batley J."/>
            <person name="Snowdon R.J."/>
            <person name="Tost J."/>
            <person name="Edwards D."/>
            <person name="Zhou Y."/>
            <person name="Hua W."/>
            <person name="Sharpe A.G."/>
            <person name="Paterson A.H."/>
            <person name="Guan C."/>
            <person name="Wincker P."/>
        </authorList>
    </citation>
    <scope>NUCLEOTIDE SEQUENCE [LARGE SCALE GENOMIC DNA]</scope>
    <source>
        <strain evidence="2">cv. Darmor-bzh</strain>
    </source>
</reference>
<keyword evidence="2" id="KW-1185">Reference proteome</keyword>
<accession>A0A078FNG5</accession>
<protein>
    <submittedName>
        <fullName evidence="1">BnaA09g43950D protein</fullName>
    </submittedName>
</protein>
<sequence>MVEKETDCYQIQIIASYGELERDRCSWFFFFHHLIGNNASV</sequence>